<reference evidence="10" key="1">
    <citation type="journal article" date="2023" name="Insect Mol. Biol.">
        <title>Genome sequencing provides insights into the evolution of gene families encoding plant cell wall-degrading enzymes in longhorned beetles.</title>
        <authorList>
            <person name="Shin N.R."/>
            <person name="Okamura Y."/>
            <person name="Kirsch R."/>
            <person name="Pauchet Y."/>
        </authorList>
    </citation>
    <scope>NUCLEOTIDE SEQUENCE</scope>
    <source>
        <strain evidence="10">AMC_N1</strain>
    </source>
</reference>
<dbReference type="GO" id="GO:0005615">
    <property type="term" value="C:extracellular space"/>
    <property type="evidence" value="ECO:0007669"/>
    <property type="project" value="TreeGrafter"/>
</dbReference>
<protein>
    <recommendedName>
        <fullName evidence="8">Protein Wnt</fullName>
    </recommendedName>
</protein>
<keyword evidence="5" id="KW-0272">Extracellular matrix</keyword>
<comment type="subcellular location">
    <subcellularLocation>
        <location evidence="1 8">Secreted</location>
        <location evidence="1 8">Extracellular space</location>
        <location evidence="1 8">Extracellular matrix</location>
    </subcellularLocation>
</comment>
<evidence type="ECO:0000256" key="7">
    <source>
        <dbReference type="ARBA" id="ARBA00023157"/>
    </source>
</evidence>
<proteinExistence type="inferred from homology"/>
<evidence type="ECO:0000256" key="4">
    <source>
        <dbReference type="ARBA" id="ARBA00022525"/>
    </source>
</evidence>
<comment type="caution">
    <text evidence="10">The sequence shown here is derived from an EMBL/GenBank/DDBJ whole genome shotgun (WGS) entry which is preliminary data.</text>
</comment>
<evidence type="ECO:0000313" key="11">
    <source>
        <dbReference type="Proteomes" id="UP001162162"/>
    </source>
</evidence>
<dbReference type="EMBL" id="JAPWTK010000048">
    <property type="protein sequence ID" value="KAJ8954447.1"/>
    <property type="molecule type" value="Genomic_DNA"/>
</dbReference>
<name>A0AAV8YS29_9CUCU</name>
<dbReference type="AlphaFoldDB" id="A0AAV8YS29"/>
<dbReference type="GO" id="GO:0005109">
    <property type="term" value="F:frizzled binding"/>
    <property type="evidence" value="ECO:0007669"/>
    <property type="project" value="TreeGrafter"/>
</dbReference>
<dbReference type="PANTHER" id="PTHR12027:SF98">
    <property type="entry name" value="PROTEIN WNT"/>
    <property type="match status" value="1"/>
</dbReference>
<keyword evidence="11" id="KW-1185">Reference proteome</keyword>
<dbReference type="Pfam" id="PF00110">
    <property type="entry name" value="wnt"/>
    <property type="match status" value="1"/>
</dbReference>
<evidence type="ECO:0000256" key="1">
    <source>
        <dbReference type="ARBA" id="ARBA00004498"/>
    </source>
</evidence>
<dbReference type="GO" id="GO:0005125">
    <property type="term" value="F:cytokine activity"/>
    <property type="evidence" value="ECO:0007669"/>
    <property type="project" value="TreeGrafter"/>
</dbReference>
<sequence length="179" mass="19820">MGNSLSPFIANLLMSKFETEVKDKFEYFPRVWFSKTEGKVSQLSRQQSIQSSYFTSYMDTTVCRTVPGLTKSQIELCYQQPDSTSVALEGLNEAVKECQYQFQGHRWNCSSLATKGGNPYINAILQRASSSLTTSPGTGYTQPSPRLSRRDGRPLHRRCHAGDVRGSLQSDAGCLSAGS</sequence>
<evidence type="ECO:0000256" key="8">
    <source>
        <dbReference type="RuleBase" id="RU003500"/>
    </source>
</evidence>
<dbReference type="PANTHER" id="PTHR12027">
    <property type="entry name" value="WNT RELATED"/>
    <property type="match status" value="1"/>
</dbReference>
<dbReference type="GO" id="GO:0030182">
    <property type="term" value="P:neuron differentiation"/>
    <property type="evidence" value="ECO:0007669"/>
    <property type="project" value="TreeGrafter"/>
</dbReference>
<dbReference type="GO" id="GO:0060070">
    <property type="term" value="P:canonical Wnt signaling pathway"/>
    <property type="evidence" value="ECO:0007669"/>
    <property type="project" value="TreeGrafter"/>
</dbReference>
<accession>A0AAV8YS29</accession>
<feature type="compositionally biased region" description="Polar residues" evidence="9">
    <location>
        <begin position="132"/>
        <end position="145"/>
    </location>
</feature>
<feature type="region of interest" description="Disordered" evidence="9">
    <location>
        <begin position="132"/>
        <end position="162"/>
    </location>
</feature>
<dbReference type="GO" id="GO:0045165">
    <property type="term" value="P:cell fate commitment"/>
    <property type="evidence" value="ECO:0007669"/>
    <property type="project" value="TreeGrafter"/>
</dbReference>
<keyword evidence="6 8" id="KW-0879">Wnt signaling pathway</keyword>
<evidence type="ECO:0000313" key="10">
    <source>
        <dbReference type="EMBL" id="KAJ8954447.1"/>
    </source>
</evidence>
<evidence type="ECO:0000256" key="5">
    <source>
        <dbReference type="ARBA" id="ARBA00022530"/>
    </source>
</evidence>
<evidence type="ECO:0000256" key="6">
    <source>
        <dbReference type="ARBA" id="ARBA00022687"/>
    </source>
</evidence>
<keyword evidence="3 8" id="KW-0217">Developmental protein</keyword>
<evidence type="ECO:0000256" key="3">
    <source>
        <dbReference type="ARBA" id="ARBA00022473"/>
    </source>
</evidence>
<organism evidence="10 11">
    <name type="scientific">Aromia moschata</name>
    <dbReference type="NCBI Taxonomy" id="1265417"/>
    <lineage>
        <taxon>Eukaryota</taxon>
        <taxon>Metazoa</taxon>
        <taxon>Ecdysozoa</taxon>
        <taxon>Arthropoda</taxon>
        <taxon>Hexapoda</taxon>
        <taxon>Insecta</taxon>
        <taxon>Pterygota</taxon>
        <taxon>Neoptera</taxon>
        <taxon>Endopterygota</taxon>
        <taxon>Coleoptera</taxon>
        <taxon>Polyphaga</taxon>
        <taxon>Cucujiformia</taxon>
        <taxon>Chrysomeloidea</taxon>
        <taxon>Cerambycidae</taxon>
        <taxon>Cerambycinae</taxon>
        <taxon>Callichromatini</taxon>
        <taxon>Aromia</taxon>
    </lineage>
</organism>
<keyword evidence="7" id="KW-1015">Disulfide bond</keyword>
<dbReference type="Proteomes" id="UP001162162">
    <property type="component" value="Unassembled WGS sequence"/>
</dbReference>
<keyword evidence="4" id="KW-0964">Secreted</keyword>
<gene>
    <name evidence="10" type="ORF">NQ318_011123</name>
</gene>
<comment type="function">
    <text evidence="8">Ligand for members of the frizzled family of seven transmembrane receptors.</text>
</comment>
<evidence type="ECO:0000256" key="2">
    <source>
        <dbReference type="ARBA" id="ARBA00005683"/>
    </source>
</evidence>
<dbReference type="InterPro" id="IPR005817">
    <property type="entry name" value="Wnt"/>
</dbReference>
<evidence type="ECO:0000256" key="9">
    <source>
        <dbReference type="SAM" id="MobiDB-lite"/>
    </source>
</evidence>
<comment type="similarity">
    <text evidence="2 8">Belongs to the Wnt family.</text>
</comment>